<dbReference type="eggNOG" id="COG4292">
    <property type="taxonomic scope" value="Bacteria"/>
</dbReference>
<keyword evidence="3" id="KW-1185">Reference proteome</keyword>
<evidence type="ECO:0000313" key="3">
    <source>
        <dbReference type="Proteomes" id="UP000005444"/>
    </source>
</evidence>
<name>G8PB89_PEDCP</name>
<keyword evidence="1" id="KW-0812">Transmembrane</keyword>
<feature type="transmembrane region" description="Helical" evidence="1">
    <location>
        <begin position="52"/>
        <end position="73"/>
    </location>
</feature>
<dbReference type="PANTHER" id="PTHR36840:SF1">
    <property type="entry name" value="BLL5714 PROTEIN"/>
    <property type="match status" value="1"/>
</dbReference>
<dbReference type="PATRIC" id="fig|701521.8.peg.390"/>
<feature type="transmembrane region" description="Helical" evidence="1">
    <location>
        <begin position="21"/>
        <end position="40"/>
    </location>
</feature>
<feature type="transmembrane region" description="Helical" evidence="1">
    <location>
        <begin position="343"/>
        <end position="374"/>
    </location>
</feature>
<evidence type="ECO:0000256" key="1">
    <source>
        <dbReference type="SAM" id="Phobius"/>
    </source>
</evidence>
<dbReference type="PANTHER" id="PTHR36840">
    <property type="entry name" value="BLL5714 PROTEIN"/>
    <property type="match status" value="1"/>
</dbReference>
<dbReference type="Pfam" id="PF06772">
    <property type="entry name" value="LtrA"/>
    <property type="match status" value="1"/>
</dbReference>
<keyword evidence="1" id="KW-0472">Membrane</keyword>
<evidence type="ECO:0000313" key="2">
    <source>
        <dbReference type="EMBL" id="AEV94718.1"/>
    </source>
</evidence>
<dbReference type="KEGG" id="pce:PECL_413"/>
<dbReference type="InterPro" id="IPR010640">
    <property type="entry name" value="Low_temperature_requirement_A"/>
</dbReference>
<feature type="transmembrane region" description="Helical" evidence="1">
    <location>
        <begin position="238"/>
        <end position="258"/>
    </location>
</feature>
<dbReference type="AlphaFoldDB" id="G8PB89"/>
<dbReference type="STRING" id="701521.PECL_413"/>
<keyword evidence="1" id="KW-1133">Transmembrane helix</keyword>
<sequence>MLRQWWQSPQVISASRYKRKISWLEVFSDLIYVVIFHQLTVGLMEGHNFENYGKFLILFLLIYWTWSDFNFYFDSHGDTSLRTTTLSVLQMAAISFSALYIPEFFHGHYTSFILAFALNQLMITYLWWGSGHFDPDHHQYAHDHNRQYWISLVIQLVAAIIPNSKIQFALIIISIISNYSAGYFARKAAQLEFQKRGIEFEISPALSERYSQLMIIVMGESLAELIDSMSDVHKTVSMLSLFFTSAFITLLIYLLFYINFDHILIKKGYGWMYLYRQSFVVITLNSILEILFIHLILFEPSHLIQTALAISTITMVLSMIFLPISLNKNSHFRWNAIENLFKLLGLIIIITSIFLPISFALYLLAVGLSIIVAIEAFSNQEQSLQRN</sequence>
<feature type="transmembrane region" description="Helical" evidence="1">
    <location>
        <begin position="108"/>
        <end position="128"/>
    </location>
</feature>
<proteinExistence type="predicted"/>
<feature type="transmembrane region" description="Helical" evidence="1">
    <location>
        <begin position="85"/>
        <end position="102"/>
    </location>
</feature>
<dbReference type="EMBL" id="CP003137">
    <property type="protein sequence ID" value="AEV94718.1"/>
    <property type="molecule type" value="Genomic_DNA"/>
</dbReference>
<dbReference type="RefSeq" id="WP_014214916.1">
    <property type="nucleotide sequence ID" value="NC_016605.1"/>
</dbReference>
<accession>G8PB89</accession>
<protein>
    <submittedName>
        <fullName evidence="2">Bacterial low temperature requirement A family protein</fullName>
    </submittedName>
</protein>
<feature type="transmembrane region" description="Helical" evidence="1">
    <location>
        <begin position="149"/>
        <end position="176"/>
    </location>
</feature>
<feature type="transmembrane region" description="Helical" evidence="1">
    <location>
        <begin position="279"/>
        <end position="297"/>
    </location>
</feature>
<reference evidence="2 3" key="1">
    <citation type="journal article" date="2012" name="J. Bacteriol.">
        <title>Complete Genome Sequence of the Beer Spoilage Organism Pediococcus claussenii ATCC BAA-344T.</title>
        <authorList>
            <person name="Pittet V."/>
            <person name="Abegunde T."/>
            <person name="Marfleet T."/>
            <person name="Haakensen M."/>
            <person name="Morrow K."/>
            <person name="Jayaprakash T."/>
            <person name="Schroeder K."/>
            <person name="Trost B."/>
            <person name="Byrns S."/>
            <person name="Bergsveinson J."/>
            <person name="Kusalik A."/>
            <person name="Ziola B."/>
        </authorList>
    </citation>
    <scope>NUCLEOTIDE SEQUENCE [LARGE SCALE GENOMIC DNA]</scope>
    <source>
        <strain evidence="2 3">ATCC BAA-344</strain>
    </source>
</reference>
<feature type="transmembrane region" description="Helical" evidence="1">
    <location>
        <begin position="303"/>
        <end position="322"/>
    </location>
</feature>
<gene>
    <name evidence="2" type="ordered locus">PECL_413</name>
</gene>
<dbReference type="Proteomes" id="UP000005444">
    <property type="component" value="Chromosome"/>
</dbReference>
<dbReference type="HOGENOM" id="CLU_713401_0_0_9"/>
<organism evidence="2 3">
    <name type="scientific">Pediococcus claussenii (strain ATCC BAA-344 / DSM 14800 / JCM 18046 / KCTC 3811 / LMG 21948 / P06)</name>
    <dbReference type="NCBI Taxonomy" id="701521"/>
    <lineage>
        <taxon>Bacteria</taxon>
        <taxon>Bacillati</taxon>
        <taxon>Bacillota</taxon>
        <taxon>Bacilli</taxon>
        <taxon>Lactobacillales</taxon>
        <taxon>Lactobacillaceae</taxon>
        <taxon>Pediococcus</taxon>
    </lineage>
</organism>